<evidence type="ECO:0000313" key="3">
    <source>
        <dbReference type="Proteomes" id="UP000242616"/>
    </source>
</evidence>
<dbReference type="EMBL" id="LBFC01000014">
    <property type="protein sequence ID" value="ONN27496.1"/>
    <property type="molecule type" value="Genomic_DNA"/>
</dbReference>
<dbReference type="InterPro" id="IPR038765">
    <property type="entry name" value="Papain-like_cys_pep_sf"/>
</dbReference>
<feature type="domain" description="Transglutaminase-like" evidence="1">
    <location>
        <begin position="311"/>
        <end position="372"/>
    </location>
</feature>
<organism evidence="2 3">
    <name type="scientific">Thermosipho affectus</name>
    <dbReference type="NCBI Taxonomy" id="660294"/>
    <lineage>
        <taxon>Bacteria</taxon>
        <taxon>Thermotogati</taxon>
        <taxon>Thermotogota</taxon>
        <taxon>Thermotogae</taxon>
        <taxon>Thermotogales</taxon>
        <taxon>Fervidobacteriaceae</taxon>
        <taxon>Thermosipho</taxon>
    </lineage>
</organism>
<protein>
    <submittedName>
        <fullName evidence="2">Transglutaminase</fullName>
    </submittedName>
</protein>
<dbReference type="PANTHER" id="PTHR38339">
    <property type="entry name" value="TRANSGLUTAMINASE DOMAIN PROTEIN"/>
    <property type="match status" value="1"/>
</dbReference>
<sequence length="449" mass="53608">MEFLTVGLPEDILKEEYSDNFGRALVLIEKKLKYELPELLQLRLLYEKERINRLLIDYPYTMKEAVEIAKDKIAGFTDIEFEKLFYEGMLDYIYINGEYHFESRFVENLGFSYKHYKDRIVQEDSVKKSKKLLDERLTALINGDMPKTYKVHARITLYPDYSKILGETIKVWLPVPKKEFQIKNVKIIDVSHENFVLSPKEIFQNTIYFEDDVANKNDFYVEFEYEVCEWVNRVELDEVEEYFPKKLKQYTLEKPPHILFTPYLKSLAYQIVGKESNPYLKAKLIYDWITTHVSYSYVKPYGTYETIPQFVATNLKGDCGFQALLFITMCRIVGIPTRWQSGWYINKYFASPHDWALFYVQPYGWLPADLSFGGARREEDKKREFYFGNLDGFRMVANTEFMEQFYPNKNFWRSDPYDNQVGEVETEIENVYYDKFKYSIEVLNFVEVE</sequence>
<evidence type="ECO:0000313" key="2">
    <source>
        <dbReference type="EMBL" id="ONN27496.1"/>
    </source>
</evidence>
<dbReference type="SMART" id="SM00460">
    <property type="entry name" value="TGc"/>
    <property type="match status" value="1"/>
</dbReference>
<gene>
    <name evidence="2" type="ORF">XJ44_03450</name>
</gene>
<dbReference type="PANTHER" id="PTHR38339:SF1">
    <property type="entry name" value="TRANSGLUTAMINASE-LIKE DOMAIN-CONTAINING PROTEIN"/>
    <property type="match status" value="1"/>
</dbReference>
<reference evidence="2 3" key="1">
    <citation type="submission" date="2015-06" db="EMBL/GenBank/DDBJ databases">
        <title>Genome sequencing of Thermotogales isolates from hydrothermal vents.</title>
        <authorList>
            <person name="Haverkamp T.H."/>
            <person name="Kublanov I.V."/>
            <person name="Nesbo C.L."/>
        </authorList>
    </citation>
    <scope>NUCLEOTIDE SEQUENCE [LARGE SCALE GENOMIC DNA]</scope>
    <source>
        <strain evidence="3">ik275mar</strain>
    </source>
</reference>
<accession>A0ABX3II33</accession>
<proteinExistence type="predicted"/>
<name>A0ABX3II33_9BACT</name>
<dbReference type="SUPFAM" id="SSF54001">
    <property type="entry name" value="Cysteine proteinases"/>
    <property type="match status" value="1"/>
</dbReference>
<dbReference type="Pfam" id="PF01841">
    <property type="entry name" value="Transglut_core"/>
    <property type="match status" value="1"/>
</dbReference>
<keyword evidence="3" id="KW-1185">Reference proteome</keyword>
<dbReference type="Gene3D" id="3.10.620.30">
    <property type="match status" value="1"/>
</dbReference>
<dbReference type="InterPro" id="IPR002931">
    <property type="entry name" value="Transglutaminase-like"/>
</dbReference>
<comment type="caution">
    <text evidence="2">The sequence shown here is derived from an EMBL/GenBank/DDBJ whole genome shotgun (WGS) entry which is preliminary data.</text>
</comment>
<dbReference type="Proteomes" id="UP000242616">
    <property type="component" value="Unassembled WGS sequence"/>
</dbReference>
<evidence type="ECO:0000259" key="1">
    <source>
        <dbReference type="SMART" id="SM00460"/>
    </source>
</evidence>